<dbReference type="PROSITE" id="PS51257">
    <property type="entry name" value="PROKAR_LIPOPROTEIN"/>
    <property type="match status" value="1"/>
</dbReference>
<dbReference type="EMBL" id="BMLS01000008">
    <property type="protein sequence ID" value="GGO74259.1"/>
    <property type="molecule type" value="Genomic_DNA"/>
</dbReference>
<reference evidence="3" key="2">
    <citation type="submission" date="2020-09" db="EMBL/GenBank/DDBJ databases">
        <authorList>
            <person name="Sun Q."/>
            <person name="Zhou Y."/>
        </authorList>
    </citation>
    <scope>NUCLEOTIDE SEQUENCE</scope>
    <source>
        <strain evidence="3">CGMCC 1.7086</strain>
    </source>
</reference>
<protein>
    <recommendedName>
        <fullName evidence="5">Lipoprotein</fullName>
    </recommendedName>
</protein>
<feature type="compositionally biased region" description="Polar residues" evidence="1">
    <location>
        <begin position="69"/>
        <end position="88"/>
    </location>
</feature>
<proteinExistence type="predicted"/>
<evidence type="ECO:0000313" key="3">
    <source>
        <dbReference type="EMBL" id="GGO74259.1"/>
    </source>
</evidence>
<evidence type="ECO:0000256" key="1">
    <source>
        <dbReference type="SAM" id="MobiDB-lite"/>
    </source>
</evidence>
<keyword evidence="4" id="KW-1185">Reference proteome</keyword>
<feature type="signal peptide" evidence="2">
    <location>
        <begin position="1"/>
        <end position="22"/>
    </location>
</feature>
<reference evidence="3" key="1">
    <citation type="journal article" date="2014" name="Int. J. Syst. Evol. Microbiol.">
        <title>Complete genome sequence of Corynebacterium casei LMG S-19264T (=DSM 44701T), isolated from a smear-ripened cheese.</title>
        <authorList>
            <consortium name="US DOE Joint Genome Institute (JGI-PGF)"/>
            <person name="Walter F."/>
            <person name="Albersmeier A."/>
            <person name="Kalinowski J."/>
            <person name="Ruckert C."/>
        </authorList>
    </citation>
    <scope>NUCLEOTIDE SEQUENCE</scope>
    <source>
        <strain evidence="3">CGMCC 1.7086</strain>
    </source>
</reference>
<evidence type="ECO:0008006" key="5">
    <source>
        <dbReference type="Google" id="ProtNLM"/>
    </source>
</evidence>
<evidence type="ECO:0000313" key="4">
    <source>
        <dbReference type="Proteomes" id="UP000606935"/>
    </source>
</evidence>
<keyword evidence="2" id="KW-0732">Signal</keyword>
<accession>A0A917Z444</accession>
<organism evidence="3 4">
    <name type="scientific">Bowmanella pacifica</name>
    <dbReference type="NCBI Taxonomy" id="502051"/>
    <lineage>
        <taxon>Bacteria</taxon>
        <taxon>Pseudomonadati</taxon>
        <taxon>Pseudomonadota</taxon>
        <taxon>Gammaproteobacteria</taxon>
        <taxon>Alteromonadales</taxon>
        <taxon>Alteromonadaceae</taxon>
        <taxon>Bowmanella</taxon>
    </lineage>
</organism>
<dbReference type="AlphaFoldDB" id="A0A917Z444"/>
<comment type="caution">
    <text evidence="3">The sequence shown here is derived from an EMBL/GenBank/DDBJ whole genome shotgun (WGS) entry which is preliminary data.</text>
</comment>
<evidence type="ECO:0000256" key="2">
    <source>
        <dbReference type="SAM" id="SignalP"/>
    </source>
</evidence>
<sequence>MKKLLLIMGVALTMLGCAGNKADSQTAATNQNAEKEDLICRAERTTGSMLKHKKCRTQAQVDAEREQARNTMHSIHSSITGATGTDKR</sequence>
<feature type="chain" id="PRO_5037126898" description="Lipoprotein" evidence="2">
    <location>
        <begin position="23"/>
        <end position="88"/>
    </location>
</feature>
<gene>
    <name evidence="3" type="ORF">GCM10010982_36670</name>
</gene>
<dbReference type="Proteomes" id="UP000606935">
    <property type="component" value="Unassembled WGS sequence"/>
</dbReference>
<feature type="region of interest" description="Disordered" evidence="1">
    <location>
        <begin position="66"/>
        <end position="88"/>
    </location>
</feature>
<dbReference type="RefSeq" id="WP_188698729.1">
    <property type="nucleotide sequence ID" value="NZ_BMLS01000008.1"/>
</dbReference>
<name>A0A917Z444_9ALTE</name>